<dbReference type="RefSeq" id="WP_255044454.1">
    <property type="nucleotide sequence ID" value="NZ_JANEYT010000067.1"/>
</dbReference>
<keyword evidence="2" id="KW-1185">Reference proteome</keyword>
<evidence type="ECO:0000313" key="2">
    <source>
        <dbReference type="Proteomes" id="UP001524460"/>
    </source>
</evidence>
<protein>
    <submittedName>
        <fullName evidence="1">Uncharacterized protein</fullName>
    </submittedName>
</protein>
<sequence>MSRSLRQYACKIADKYNVETDFVVADVSTTEGIESVKNIEHKIGLVALSAPPQDRL</sequence>
<gene>
    <name evidence="1" type="ORF">NHN17_20230</name>
</gene>
<reference evidence="1 2" key="1">
    <citation type="submission" date="2022-07" db="EMBL/GenBank/DDBJ databases">
        <title>Photobacterium pectinilyticum sp. nov., a marine bacterium isolated from surface seawater of Qingdao offshore.</title>
        <authorList>
            <person name="Wang X."/>
        </authorList>
    </citation>
    <scope>NUCLEOTIDE SEQUENCE [LARGE SCALE GENOMIC DNA]</scope>
    <source>
        <strain evidence="1 2">ZSDE20</strain>
    </source>
</reference>
<evidence type="ECO:0000313" key="1">
    <source>
        <dbReference type="EMBL" id="MCQ1060376.1"/>
    </source>
</evidence>
<proteinExistence type="predicted"/>
<dbReference type="Proteomes" id="UP001524460">
    <property type="component" value="Unassembled WGS sequence"/>
</dbReference>
<accession>A0ABT1N6M9</accession>
<dbReference type="EMBL" id="JANEYT010000067">
    <property type="protein sequence ID" value="MCQ1060376.1"/>
    <property type="molecule type" value="Genomic_DNA"/>
</dbReference>
<comment type="caution">
    <text evidence="1">The sequence shown here is derived from an EMBL/GenBank/DDBJ whole genome shotgun (WGS) entry which is preliminary data.</text>
</comment>
<organism evidence="1 2">
    <name type="scientific">Photobacterium pectinilyticum</name>
    <dbReference type="NCBI Taxonomy" id="2906793"/>
    <lineage>
        <taxon>Bacteria</taxon>
        <taxon>Pseudomonadati</taxon>
        <taxon>Pseudomonadota</taxon>
        <taxon>Gammaproteobacteria</taxon>
        <taxon>Vibrionales</taxon>
        <taxon>Vibrionaceae</taxon>
        <taxon>Photobacterium</taxon>
    </lineage>
</organism>
<name>A0ABT1N6M9_9GAMM</name>